<dbReference type="Pfam" id="PF02470">
    <property type="entry name" value="MlaD"/>
    <property type="match status" value="1"/>
</dbReference>
<dbReference type="Proteomes" id="UP000468687">
    <property type="component" value="Unassembled WGS sequence"/>
</dbReference>
<evidence type="ECO:0000259" key="2">
    <source>
        <dbReference type="Pfam" id="PF02470"/>
    </source>
</evidence>
<dbReference type="InterPro" id="IPR005693">
    <property type="entry name" value="Mce"/>
</dbReference>
<dbReference type="InterPro" id="IPR003399">
    <property type="entry name" value="Mce/MlaD"/>
</dbReference>
<accession>A0A6P0HIC9</accession>
<evidence type="ECO:0000313" key="5">
    <source>
        <dbReference type="Proteomes" id="UP000468687"/>
    </source>
</evidence>
<feature type="domain" description="Mce/MlaD" evidence="2">
    <location>
        <begin position="52"/>
        <end position="132"/>
    </location>
</feature>
<dbReference type="RefSeq" id="WP_163771852.1">
    <property type="nucleotide sequence ID" value="NZ_JAAGXA010000005.1"/>
</dbReference>
<protein>
    <submittedName>
        <fullName evidence="4">MCE family protein</fullName>
    </submittedName>
</protein>
<dbReference type="EMBL" id="JAAGXA010000005">
    <property type="protein sequence ID" value="NEN78296.1"/>
    <property type="molecule type" value="Genomic_DNA"/>
</dbReference>
<feature type="domain" description="Mammalian cell entry C-terminal" evidence="3">
    <location>
        <begin position="141"/>
        <end position="355"/>
    </location>
</feature>
<evidence type="ECO:0000313" key="4">
    <source>
        <dbReference type="EMBL" id="NEN78296.1"/>
    </source>
</evidence>
<dbReference type="AlphaFoldDB" id="A0A6P0HIC9"/>
<keyword evidence="1" id="KW-0472">Membrane</keyword>
<comment type="caution">
    <text evidence="4">The sequence shown here is derived from an EMBL/GenBank/DDBJ whole genome shotgun (WGS) entry which is preliminary data.</text>
</comment>
<dbReference type="NCBIfam" id="TIGR00996">
    <property type="entry name" value="Mtu_fam_mce"/>
    <property type="match status" value="1"/>
</dbReference>
<name>A0A6P0HIC9_9ACTN</name>
<reference evidence="4 5" key="1">
    <citation type="journal article" date="2014" name="Int. J. Syst. Evol. Microbiol.">
        <title>Nocardioides zeae sp. nov., isolated from the stem of Zea mays.</title>
        <authorList>
            <person name="Glaeser S.P."/>
            <person name="McInroy J.A."/>
            <person name="Busse H.J."/>
            <person name="Kampfer P."/>
        </authorList>
    </citation>
    <scope>NUCLEOTIDE SEQUENCE [LARGE SCALE GENOMIC DNA]</scope>
    <source>
        <strain evidence="4 5">JCM 30728</strain>
    </source>
</reference>
<keyword evidence="1" id="KW-1133">Transmembrane helix</keyword>
<organism evidence="4 5">
    <name type="scientific">Nocardioides zeae</name>
    <dbReference type="NCBI Taxonomy" id="1457234"/>
    <lineage>
        <taxon>Bacteria</taxon>
        <taxon>Bacillati</taxon>
        <taxon>Actinomycetota</taxon>
        <taxon>Actinomycetes</taxon>
        <taxon>Propionibacteriales</taxon>
        <taxon>Nocardioidaceae</taxon>
        <taxon>Nocardioides</taxon>
    </lineage>
</organism>
<dbReference type="PANTHER" id="PTHR33371:SF19">
    <property type="entry name" value="MCE-FAMILY PROTEIN MCE4A"/>
    <property type="match status" value="1"/>
</dbReference>
<feature type="transmembrane region" description="Helical" evidence="1">
    <location>
        <begin position="20"/>
        <end position="40"/>
    </location>
</feature>
<dbReference type="InterPro" id="IPR024516">
    <property type="entry name" value="Mce_C"/>
</dbReference>
<keyword evidence="1" id="KW-0812">Transmembrane</keyword>
<keyword evidence="5" id="KW-1185">Reference proteome</keyword>
<dbReference type="PANTHER" id="PTHR33371">
    <property type="entry name" value="INTERMEMBRANE PHOSPHOLIPID TRANSPORT SYSTEM BINDING PROTEIN MLAD-RELATED"/>
    <property type="match status" value="1"/>
</dbReference>
<proteinExistence type="predicted"/>
<dbReference type="InterPro" id="IPR052336">
    <property type="entry name" value="MlaD_Phospholipid_Transporter"/>
</dbReference>
<dbReference type="GO" id="GO:0005576">
    <property type="term" value="C:extracellular region"/>
    <property type="evidence" value="ECO:0007669"/>
    <property type="project" value="TreeGrafter"/>
</dbReference>
<evidence type="ECO:0000256" key="1">
    <source>
        <dbReference type="SAM" id="Phobius"/>
    </source>
</evidence>
<sequence>MKVIDLLRGNTRDPSRATLVVRGIVGLAVLALVVALLVLVGRGAFAERFDATVTLDNAGGALVDGSDVRYQGVVIGQVQSIAHAAERDAETGRQPVEVGVKLDPELSEDVPDNVVARVLPATVFGTSFVELVSPGASGDFLQAGQRIPQDTSQETLELQQVLDSIDQIVTALGPAELATTLRNLAQALDGNGEQLGVTIERLGSYLGRLNPEMPAVRRNLELLSSNLEAFQRYAPDLFEATDDVLVAARTLIEQERNFAALVTNGSAAFDETNALLTENEEQLISVLMTTAVTVDVLYDERDQVVAGVLAAADFGRGFTEAMSYGRYVRIDANLVLTGPRPYGAADCPTYGDLRGRGC</sequence>
<dbReference type="Pfam" id="PF11887">
    <property type="entry name" value="Mce4_CUP1"/>
    <property type="match status" value="1"/>
</dbReference>
<dbReference type="GO" id="GO:0051701">
    <property type="term" value="P:biological process involved in interaction with host"/>
    <property type="evidence" value="ECO:0007669"/>
    <property type="project" value="TreeGrafter"/>
</dbReference>
<evidence type="ECO:0000259" key="3">
    <source>
        <dbReference type="Pfam" id="PF11887"/>
    </source>
</evidence>
<gene>
    <name evidence="4" type="ORF">G3T38_08400</name>
</gene>